<organism evidence="3 4">
    <name type="scientific">Pseudoluteimonas lycopersici</name>
    <dbReference type="NCBI Taxonomy" id="1324796"/>
    <lineage>
        <taxon>Bacteria</taxon>
        <taxon>Pseudomonadati</taxon>
        <taxon>Pseudomonadota</taxon>
        <taxon>Gammaproteobacteria</taxon>
        <taxon>Lysobacterales</taxon>
        <taxon>Lysobacteraceae</taxon>
        <taxon>Pseudoluteimonas</taxon>
    </lineage>
</organism>
<accession>A0A516V2S6</accession>
<dbReference type="EMBL" id="CP041742">
    <property type="protein sequence ID" value="QDQ72830.1"/>
    <property type="molecule type" value="Genomic_DNA"/>
</dbReference>
<keyword evidence="1" id="KW-0732">Signal</keyword>
<evidence type="ECO:0000313" key="4">
    <source>
        <dbReference type="Proteomes" id="UP000315891"/>
    </source>
</evidence>
<dbReference type="Proteomes" id="UP000315891">
    <property type="component" value="Chromosome"/>
</dbReference>
<feature type="signal peptide" evidence="1">
    <location>
        <begin position="1"/>
        <end position="31"/>
    </location>
</feature>
<keyword evidence="4" id="KW-1185">Reference proteome</keyword>
<dbReference type="AlphaFoldDB" id="A0A516V2S6"/>
<dbReference type="Pfam" id="PF12883">
    <property type="entry name" value="DUF3828"/>
    <property type="match status" value="1"/>
</dbReference>
<evidence type="ECO:0000259" key="2">
    <source>
        <dbReference type="Pfam" id="PF12883"/>
    </source>
</evidence>
<feature type="chain" id="PRO_5022200556" evidence="1">
    <location>
        <begin position="32"/>
        <end position="181"/>
    </location>
</feature>
<reference evidence="3 4" key="1">
    <citation type="submission" date="2019-07" db="EMBL/GenBank/DDBJ databases">
        <title>Lysobacter weifangensis sp. nov., isolated from bensulfuron-methyl contaminated farmland soil.</title>
        <authorList>
            <person name="Zhao H."/>
        </authorList>
    </citation>
    <scope>NUCLEOTIDE SEQUENCE [LARGE SCALE GENOMIC DNA]</scope>
    <source>
        <strain evidence="3 4">CC-Bw-6</strain>
    </source>
</reference>
<name>A0A516V2S6_9GAMM</name>
<evidence type="ECO:0000256" key="1">
    <source>
        <dbReference type="SAM" id="SignalP"/>
    </source>
</evidence>
<proteinExistence type="predicted"/>
<evidence type="ECO:0000313" key="3">
    <source>
        <dbReference type="EMBL" id="QDQ72830.1"/>
    </source>
</evidence>
<gene>
    <name evidence="3" type="ORF">FNZ56_02530</name>
</gene>
<sequence>MAGAAGIEVRMKTMHPSALVLLAAIVPAARAAEVSARQRECQAAVPLLQSVYHRIESGGDYDSAGLLRQNASKSLIRALDAERASTPADEVGAIDFDVFTDAQDIRIDRVHVEVADSPGGASCTLLATMLNYGEPIRIRFSMLREDEAWKIDDIAAPGAANQPSWRLRELLALPADAGATP</sequence>
<dbReference type="InterPro" id="IPR024289">
    <property type="entry name" value="DUF3828"/>
</dbReference>
<protein>
    <submittedName>
        <fullName evidence="3">DUF3828 domain-containing protein</fullName>
    </submittedName>
</protein>
<dbReference type="Gene3D" id="3.10.450.50">
    <property type="match status" value="1"/>
</dbReference>
<feature type="domain" description="DUF3828" evidence="2">
    <location>
        <begin position="63"/>
        <end position="155"/>
    </location>
</feature>